<reference evidence="2 3" key="1">
    <citation type="submission" date="2024-07" db="EMBL/GenBank/DDBJ databases">
        <title>Section-level genome sequencing and comparative genomics of Aspergillus sections Usti and Cavernicolus.</title>
        <authorList>
            <consortium name="Lawrence Berkeley National Laboratory"/>
            <person name="Nybo J.L."/>
            <person name="Vesth T.C."/>
            <person name="Theobald S."/>
            <person name="Frisvad J.C."/>
            <person name="Larsen T.O."/>
            <person name="Kjaerboelling I."/>
            <person name="Rothschild-Mancinelli K."/>
            <person name="Lyhne E.K."/>
            <person name="Kogle M.E."/>
            <person name="Barry K."/>
            <person name="Clum A."/>
            <person name="Na H."/>
            <person name="Ledsgaard L."/>
            <person name="Lin J."/>
            <person name="Lipzen A."/>
            <person name="Kuo A."/>
            <person name="Riley R."/>
            <person name="Mondo S."/>
            <person name="Labutti K."/>
            <person name="Haridas S."/>
            <person name="Pangalinan J."/>
            <person name="Salamov A.A."/>
            <person name="Simmons B.A."/>
            <person name="Magnuson J.K."/>
            <person name="Chen J."/>
            <person name="Drula E."/>
            <person name="Henrissat B."/>
            <person name="Wiebenga A."/>
            <person name="Lubbers R.J."/>
            <person name="Gomes A.C."/>
            <person name="Makela M.R."/>
            <person name="Stajich J."/>
            <person name="Grigoriev I.V."/>
            <person name="Mortensen U.H."/>
            <person name="De Vries R.P."/>
            <person name="Baker S.E."/>
            <person name="Andersen M.R."/>
        </authorList>
    </citation>
    <scope>NUCLEOTIDE SEQUENCE [LARGE SCALE GENOMIC DNA]</scope>
    <source>
        <strain evidence="2 3">CBS 209.92</strain>
    </source>
</reference>
<dbReference type="EMBL" id="JBFTWV010000103">
    <property type="protein sequence ID" value="KAL2787126.1"/>
    <property type="molecule type" value="Genomic_DNA"/>
</dbReference>
<dbReference type="PANTHER" id="PTHR42791">
    <property type="entry name" value="GNAT FAMILY ACETYLTRANSFERASE"/>
    <property type="match status" value="1"/>
</dbReference>
<dbReference type="InterPro" id="IPR016181">
    <property type="entry name" value="Acyl_CoA_acyltransferase"/>
</dbReference>
<organism evidence="2 3">
    <name type="scientific">Aspergillus keveii</name>
    <dbReference type="NCBI Taxonomy" id="714993"/>
    <lineage>
        <taxon>Eukaryota</taxon>
        <taxon>Fungi</taxon>
        <taxon>Dikarya</taxon>
        <taxon>Ascomycota</taxon>
        <taxon>Pezizomycotina</taxon>
        <taxon>Eurotiomycetes</taxon>
        <taxon>Eurotiomycetidae</taxon>
        <taxon>Eurotiales</taxon>
        <taxon>Aspergillaceae</taxon>
        <taxon>Aspergillus</taxon>
        <taxon>Aspergillus subgen. Nidulantes</taxon>
    </lineage>
</organism>
<feature type="domain" description="N-acetyltransferase" evidence="1">
    <location>
        <begin position="47"/>
        <end position="210"/>
    </location>
</feature>
<evidence type="ECO:0000313" key="2">
    <source>
        <dbReference type="EMBL" id="KAL2787126.1"/>
    </source>
</evidence>
<keyword evidence="3" id="KW-1185">Reference proteome</keyword>
<dbReference type="SUPFAM" id="SSF55729">
    <property type="entry name" value="Acyl-CoA N-acyltransferases (Nat)"/>
    <property type="match status" value="1"/>
</dbReference>
<name>A0ABR4FV32_9EURO</name>
<dbReference type="Proteomes" id="UP001610563">
    <property type="component" value="Unassembled WGS sequence"/>
</dbReference>
<evidence type="ECO:0000313" key="3">
    <source>
        <dbReference type="Proteomes" id="UP001610563"/>
    </source>
</evidence>
<dbReference type="PANTHER" id="PTHR42791:SF17">
    <property type="entry name" value="ACETYLTRANSFERASE, GNAT FAMILY FAMILY (AFU_ORTHOLOGUE AFUA_8G05690)"/>
    <property type="match status" value="1"/>
</dbReference>
<dbReference type="CDD" id="cd04301">
    <property type="entry name" value="NAT_SF"/>
    <property type="match status" value="1"/>
</dbReference>
<dbReference type="InterPro" id="IPR000182">
    <property type="entry name" value="GNAT_dom"/>
</dbReference>
<accession>A0ABR4FV32</accession>
<dbReference type="InterPro" id="IPR052523">
    <property type="entry name" value="Trichothecene_AcTrans"/>
</dbReference>
<proteinExistence type="predicted"/>
<dbReference type="Gene3D" id="3.40.630.30">
    <property type="match status" value="1"/>
</dbReference>
<gene>
    <name evidence="2" type="ORF">BJX66DRAFT_18013</name>
</gene>
<protein>
    <submittedName>
        <fullName evidence="2">Acyl-CoA N-acyltransferase</fullName>
    </submittedName>
</protein>
<comment type="caution">
    <text evidence="2">The sequence shown here is derived from an EMBL/GenBank/DDBJ whole genome shotgun (WGS) entry which is preliminary data.</text>
</comment>
<dbReference type="Pfam" id="PF13673">
    <property type="entry name" value="Acetyltransf_10"/>
    <property type="match status" value="1"/>
</dbReference>
<sequence>MPLQLRRAELADVNQLTDVFFSGFRKDAVMARCFPEKPSVRQCWIDGLKRDLADPAVHLVAVVDTDLEGSPIIAYANWVAPRTATATAAAAATTDQGQQNPPMYPEDGDDLALAAFFFPHLKGHRERKMAGRTCWYLAALVCHEEHQGRGAGGILMRYGVGAADAMQADIYVEASPPDVPVYKKFGFRDIGRVVVLDGMFTELFMLREYNEGSS</sequence>
<dbReference type="PROSITE" id="PS51186">
    <property type="entry name" value="GNAT"/>
    <property type="match status" value="1"/>
</dbReference>
<evidence type="ECO:0000259" key="1">
    <source>
        <dbReference type="PROSITE" id="PS51186"/>
    </source>
</evidence>